<accession>A0AA35THE6</accession>
<feature type="compositionally biased region" description="Basic and acidic residues" evidence="2">
    <location>
        <begin position="662"/>
        <end position="680"/>
    </location>
</feature>
<dbReference type="Proteomes" id="UP001174909">
    <property type="component" value="Unassembled WGS sequence"/>
</dbReference>
<feature type="compositionally biased region" description="Low complexity" evidence="2">
    <location>
        <begin position="929"/>
        <end position="941"/>
    </location>
</feature>
<feature type="region of interest" description="Disordered" evidence="2">
    <location>
        <begin position="640"/>
        <end position="699"/>
    </location>
</feature>
<keyword evidence="4" id="KW-1185">Reference proteome</keyword>
<feature type="region of interest" description="Disordered" evidence="2">
    <location>
        <begin position="498"/>
        <end position="603"/>
    </location>
</feature>
<keyword evidence="1" id="KW-0175">Coiled coil</keyword>
<gene>
    <name evidence="3" type="ORF">GBAR_LOCUS26353</name>
</gene>
<name>A0AA35THE6_GEOBA</name>
<feature type="region of interest" description="Disordered" evidence="2">
    <location>
        <begin position="372"/>
        <end position="395"/>
    </location>
</feature>
<evidence type="ECO:0000256" key="1">
    <source>
        <dbReference type="SAM" id="Coils"/>
    </source>
</evidence>
<evidence type="ECO:0000313" key="4">
    <source>
        <dbReference type="Proteomes" id="UP001174909"/>
    </source>
</evidence>
<feature type="coiled-coil region" evidence="1">
    <location>
        <begin position="97"/>
        <end position="124"/>
    </location>
</feature>
<feature type="non-terminal residue" evidence="3">
    <location>
        <position position="1064"/>
    </location>
</feature>
<feature type="compositionally biased region" description="Polar residues" evidence="2">
    <location>
        <begin position="503"/>
        <end position="521"/>
    </location>
</feature>
<feature type="region of interest" description="Disordered" evidence="2">
    <location>
        <begin position="196"/>
        <end position="254"/>
    </location>
</feature>
<protein>
    <submittedName>
        <fullName evidence="3">Uncharacterized protein</fullName>
    </submittedName>
</protein>
<sequence length="1064" mass="116713">TPHEYFSARFSRAGTHLAPGTAASSLLCSAAAKQTVIRPPLLQCRVWSFTMEAEEFVQLWHASFGPETQPPESCSNLGKRLTAQDVGTELRACETRVESLRTQLTRELRALELLRRLVADLERRESGGGDSTRHRIPPEGEGSALRSRAASQPHRDKPAHTEPGSPYTRKSASVPASPRRARPDIVFSTSVHVAVKSKDQETVPSCDSTAERERPGTDGSTTPDEKDRRHSDGSVGERRGSAIRERAPGQANEADKCVARAVRKRLIEQGKWWSSNLLTLQGSLQAQTPPINRRRSVSDPPVQVYGQRRRVPVPSIKVHKVIESFEKLCQETAPKVNAAVGEKEISHVLRRHTSLETVNEREKPSVVVDKKEVGVTSQSPPERDRLGSLPVRRTRSESQEEKYIFPGCKNHVVYSTHSLNRRYVKSQLSQLEEEGPTSSTLKRQQLSIEAKLANRRRTGGWKVVEVGGQRRLLSKTPSLQQINISTRAVCNDRAAQHKEHYNTENTRVTRQRSVTQSNNRGVHSGAVSEVAHERRVTPVKTQSSNMFKAAKEKLSRVTSSPPLRRRPSRGSRGRSSNGQVEQTSSSVSPSPVPPSGVSGVQEVMVEKRVERSESLLSEIMSHRFSNGMEGSQLLESGEHSLLESQEGSGGESANVLKVTLRRRSERDNDPLPEAKRRSSCLEEDDCSTPKEEFSLSLGDDSLTQGLTKGMVEANSLQVQRMASDSTLRQDSLEATLTPASITSGGSPTPAPGNVNYRMSYMTAVHDSPQMAYASSGGGGGLRDSNQVDYMPLINESEGETTASGRLALVASEPNLLERHMLEDSMELDEATISAVTLNNDMFGSRSGSVTSLPETLNDSQSTSTASLTEPFLSPSHTTAPVVNLRPSSGSSGAGRRRNRRREGNAELDDQTGASLVEMLSSERLRSPNTTASSSQYSTTCSLSPPAEEVMVNMSGSPTLYPPPLHGTHLKEIETQSPGTTRSSRIYPVRRSTVVVQGEKLVIRKLVVAGIVSAEKSYLDCLNVMKEVRCNCSNVLGFCSIRALHHVSDKYMYAPNTFFLFTLLL</sequence>
<feature type="compositionally biased region" description="Basic residues" evidence="2">
    <location>
        <begin position="563"/>
        <end position="572"/>
    </location>
</feature>
<proteinExistence type="predicted"/>
<dbReference type="EMBL" id="CASHTH010003670">
    <property type="protein sequence ID" value="CAI8047643.1"/>
    <property type="molecule type" value="Genomic_DNA"/>
</dbReference>
<dbReference type="AlphaFoldDB" id="A0AA35THE6"/>
<feature type="region of interest" description="Disordered" evidence="2">
    <location>
        <begin position="124"/>
        <end position="184"/>
    </location>
</feature>
<organism evidence="3 4">
    <name type="scientific">Geodia barretti</name>
    <name type="common">Barrett's horny sponge</name>
    <dbReference type="NCBI Taxonomy" id="519541"/>
    <lineage>
        <taxon>Eukaryota</taxon>
        <taxon>Metazoa</taxon>
        <taxon>Porifera</taxon>
        <taxon>Demospongiae</taxon>
        <taxon>Heteroscleromorpha</taxon>
        <taxon>Tetractinellida</taxon>
        <taxon>Astrophorina</taxon>
        <taxon>Geodiidae</taxon>
        <taxon>Geodia</taxon>
    </lineage>
</organism>
<reference evidence="3" key="1">
    <citation type="submission" date="2023-03" db="EMBL/GenBank/DDBJ databases">
        <authorList>
            <person name="Steffen K."/>
            <person name="Cardenas P."/>
        </authorList>
    </citation>
    <scope>NUCLEOTIDE SEQUENCE</scope>
</reference>
<feature type="compositionally biased region" description="Low complexity" evidence="2">
    <location>
        <begin position="573"/>
        <end position="600"/>
    </location>
</feature>
<feature type="compositionally biased region" description="Basic and acidic residues" evidence="2">
    <location>
        <begin position="223"/>
        <end position="254"/>
    </location>
</feature>
<evidence type="ECO:0000313" key="3">
    <source>
        <dbReference type="EMBL" id="CAI8047643.1"/>
    </source>
</evidence>
<comment type="caution">
    <text evidence="3">The sequence shown here is derived from an EMBL/GenBank/DDBJ whole genome shotgun (WGS) entry which is preliminary data.</text>
</comment>
<evidence type="ECO:0000256" key="2">
    <source>
        <dbReference type="SAM" id="MobiDB-lite"/>
    </source>
</evidence>
<feature type="compositionally biased region" description="Basic and acidic residues" evidence="2">
    <location>
        <begin position="124"/>
        <end position="138"/>
    </location>
</feature>
<feature type="region of interest" description="Disordered" evidence="2">
    <location>
        <begin position="846"/>
        <end position="941"/>
    </location>
</feature>
<feature type="compositionally biased region" description="Polar residues" evidence="2">
    <location>
        <begin position="846"/>
        <end position="867"/>
    </location>
</feature>